<sequence>MAHVCAAAPVIYTAIVQMKRAHGKGSQTSPSASRQGQAGSDQAGESGLSMRKFKPAIYDSLHMSDVAIMGRGWMQSQRRSRGSVPSAHHLERAHSAYFSDPELVASPRPGLILAVVAMLC</sequence>
<protein>
    <submittedName>
        <fullName evidence="2">DNA, SC005</fullName>
    </submittedName>
</protein>
<dbReference type="GeneID" id="35119571"/>
<evidence type="ECO:0000313" key="3">
    <source>
        <dbReference type="Proteomes" id="UP000006564"/>
    </source>
</evidence>
<accession>Q2US54</accession>
<dbReference type="EMBL" id="AP007151">
    <property type="protein sequence ID" value="BAE55611.1"/>
    <property type="molecule type" value="Genomic_DNA"/>
</dbReference>
<dbReference type="HOGENOM" id="CLU_2049212_0_0_1"/>
<feature type="compositionally biased region" description="Polar residues" evidence="1">
    <location>
        <begin position="25"/>
        <end position="40"/>
    </location>
</feature>
<name>Q2US54_ASPOR</name>
<keyword evidence="3" id="KW-1185">Reference proteome</keyword>
<proteinExistence type="predicted"/>
<evidence type="ECO:0000313" key="2">
    <source>
        <dbReference type="EMBL" id="BAE55611.1"/>
    </source>
</evidence>
<dbReference type="KEGG" id="aor:AO090005000567"/>
<evidence type="ECO:0000256" key="1">
    <source>
        <dbReference type="SAM" id="MobiDB-lite"/>
    </source>
</evidence>
<feature type="region of interest" description="Disordered" evidence="1">
    <location>
        <begin position="22"/>
        <end position="48"/>
    </location>
</feature>
<organism evidence="2 3">
    <name type="scientific">Aspergillus oryzae (strain ATCC 42149 / RIB 40)</name>
    <name type="common">Yellow koji mold</name>
    <dbReference type="NCBI Taxonomy" id="510516"/>
    <lineage>
        <taxon>Eukaryota</taxon>
        <taxon>Fungi</taxon>
        <taxon>Dikarya</taxon>
        <taxon>Ascomycota</taxon>
        <taxon>Pezizomycotina</taxon>
        <taxon>Eurotiomycetes</taxon>
        <taxon>Eurotiomycetidae</taxon>
        <taxon>Eurotiales</taxon>
        <taxon>Aspergillaceae</taxon>
        <taxon>Aspergillus</taxon>
        <taxon>Aspergillus subgen. Circumdati</taxon>
    </lineage>
</organism>
<dbReference type="RefSeq" id="XP_023089010.1">
    <property type="nucleotide sequence ID" value="XM_023234045.1"/>
</dbReference>
<reference evidence="2 3" key="1">
    <citation type="journal article" date="2005" name="Nature">
        <title>Genome sequencing and analysis of Aspergillus oryzae.</title>
        <authorList>
            <person name="Machida M."/>
            <person name="Asai K."/>
            <person name="Sano M."/>
            <person name="Tanaka T."/>
            <person name="Kumagai T."/>
            <person name="Terai G."/>
            <person name="Kusumoto K."/>
            <person name="Arima T."/>
            <person name="Akita O."/>
            <person name="Kashiwagi Y."/>
            <person name="Abe K."/>
            <person name="Gomi K."/>
            <person name="Horiuchi H."/>
            <person name="Kitamoto K."/>
            <person name="Kobayashi T."/>
            <person name="Takeuchi M."/>
            <person name="Denning D.W."/>
            <person name="Galagan J.E."/>
            <person name="Nierman W.C."/>
            <person name="Yu J."/>
            <person name="Archer D.B."/>
            <person name="Bennett J.W."/>
            <person name="Bhatnagar D."/>
            <person name="Cleveland T.E."/>
            <person name="Fedorova N.D."/>
            <person name="Gotoh O."/>
            <person name="Horikawa H."/>
            <person name="Hosoyama A."/>
            <person name="Ichinomiya M."/>
            <person name="Igarashi R."/>
            <person name="Iwashita K."/>
            <person name="Juvvadi P.R."/>
            <person name="Kato M."/>
            <person name="Kato Y."/>
            <person name="Kin T."/>
            <person name="Kokubun A."/>
            <person name="Maeda H."/>
            <person name="Maeyama N."/>
            <person name="Maruyama J."/>
            <person name="Nagasaki H."/>
            <person name="Nakajima T."/>
            <person name="Oda K."/>
            <person name="Okada K."/>
            <person name="Paulsen I."/>
            <person name="Sakamoto K."/>
            <person name="Sawano T."/>
            <person name="Takahashi M."/>
            <person name="Takase K."/>
            <person name="Terabayashi Y."/>
            <person name="Wortman J."/>
            <person name="Yamada O."/>
            <person name="Yamagata Y."/>
            <person name="Anazawa H."/>
            <person name="Hata Y."/>
            <person name="Koide Y."/>
            <person name="Komori T."/>
            <person name="Koyama Y."/>
            <person name="Minetoki T."/>
            <person name="Suharnan S."/>
            <person name="Tanaka A."/>
            <person name="Isono K."/>
            <person name="Kuhara S."/>
            <person name="Ogasawara N."/>
            <person name="Kikuchi H."/>
        </authorList>
    </citation>
    <scope>NUCLEOTIDE SEQUENCE [LARGE SCALE GENOMIC DNA]</scope>
    <source>
        <strain evidence="3">ATCC 42149 / RIB 40</strain>
    </source>
</reference>
<dbReference type="AlphaFoldDB" id="Q2US54"/>
<dbReference type="OMA" id="DSLHMSD"/>
<gene>
    <name evidence="2" type="ORF">AO090005000567</name>
</gene>
<dbReference type="Proteomes" id="UP000006564">
    <property type="component" value="Chromosome 1"/>
</dbReference>
<dbReference type="VEuPathDB" id="FungiDB:AO090005000567"/>